<proteinExistence type="predicted"/>
<evidence type="ECO:0000313" key="2">
    <source>
        <dbReference type="EMBL" id="KUF17798.1"/>
    </source>
</evidence>
<evidence type="ECO:0000256" key="1">
    <source>
        <dbReference type="SAM" id="MobiDB-lite"/>
    </source>
</evidence>
<comment type="caution">
    <text evidence="2">The sequence shown here is derived from an EMBL/GenBank/DDBJ whole genome shotgun (WGS) entry which is preliminary data.</text>
</comment>
<dbReference type="STRING" id="1765722.AT728_10485"/>
<feature type="compositionally biased region" description="Low complexity" evidence="1">
    <location>
        <begin position="45"/>
        <end position="56"/>
    </location>
</feature>
<feature type="region of interest" description="Disordered" evidence="1">
    <location>
        <begin position="101"/>
        <end position="139"/>
    </location>
</feature>
<accession>A0A0W7X4G2</accession>
<name>A0A0W7X4G2_9ACTN</name>
<reference evidence="2 3" key="1">
    <citation type="submission" date="2015-12" db="EMBL/GenBank/DDBJ databases">
        <title>Draft genome sequence of Streptomyces silvensis ATCC 53525, a producer of novel hormone antagonists.</title>
        <authorList>
            <person name="Johnston C.W."/>
            <person name="Li Y."/>
            <person name="Magarvey N.A."/>
        </authorList>
    </citation>
    <scope>NUCLEOTIDE SEQUENCE [LARGE SCALE GENOMIC DNA]</scope>
    <source>
        <strain evidence="2 3">ATCC 53525</strain>
    </source>
</reference>
<dbReference type="Pfam" id="PF13620">
    <property type="entry name" value="CarboxypepD_reg"/>
    <property type="match status" value="1"/>
</dbReference>
<dbReference type="SUPFAM" id="SSF49464">
    <property type="entry name" value="Carboxypeptidase regulatory domain-like"/>
    <property type="match status" value="1"/>
</dbReference>
<dbReference type="InterPro" id="IPR008969">
    <property type="entry name" value="CarboxyPept-like_regulatory"/>
</dbReference>
<evidence type="ECO:0000313" key="3">
    <source>
        <dbReference type="Proteomes" id="UP000054804"/>
    </source>
</evidence>
<gene>
    <name evidence="2" type="ORF">AT728_10485</name>
</gene>
<organism evidence="2 3">
    <name type="scientific">Streptomyces silvensis</name>
    <dbReference type="NCBI Taxonomy" id="1765722"/>
    <lineage>
        <taxon>Bacteria</taxon>
        <taxon>Bacillati</taxon>
        <taxon>Actinomycetota</taxon>
        <taxon>Actinomycetes</taxon>
        <taxon>Kitasatosporales</taxon>
        <taxon>Streptomycetaceae</taxon>
        <taxon>Streptomyces</taxon>
    </lineage>
</organism>
<dbReference type="RefSeq" id="WP_058848235.1">
    <property type="nucleotide sequence ID" value="NZ_LOCL01000033.1"/>
</dbReference>
<dbReference type="EMBL" id="LOCL01000033">
    <property type="protein sequence ID" value="KUF17798.1"/>
    <property type="molecule type" value="Genomic_DNA"/>
</dbReference>
<dbReference type="Proteomes" id="UP000054804">
    <property type="component" value="Unassembled WGS sequence"/>
</dbReference>
<keyword evidence="3" id="KW-1185">Reference proteome</keyword>
<sequence>MAERDRGSRRHRLRTAVLSRLAGLLHHARRAGRPSPAGPERHAPRPAAVPEPAESPGRAVLEAEPPGPAVLEAESPGRAVLDAGPPAPEELEALVAAALNTPRPPVAPPSAAGTAETPPASDACDPEPPSGPVDVGRRAAHDACAARAARDARLAREAHAQGRAHGPYASVVHGFVVTPDGEPLHSVTVTLLARGGRRLDRVSSLADGSYILAAPAPGVYVLAATAPGHAARARHIMLGDGPLTYDLELVETVGGGVRTR</sequence>
<dbReference type="Gene3D" id="2.60.40.1120">
    <property type="entry name" value="Carboxypeptidase-like, regulatory domain"/>
    <property type="match status" value="1"/>
</dbReference>
<protein>
    <recommendedName>
        <fullName evidence="4">Carboxypeptidase regulatory-like domain-containing protein</fullName>
    </recommendedName>
</protein>
<feature type="region of interest" description="Disordered" evidence="1">
    <location>
        <begin position="24"/>
        <end position="85"/>
    </location>
</feature>
<dbReference type="AlphaFoldDB" id="A0A0W7X4G2"/>
<evidence type="ECO:0008006" key="4">
    <source>
        <dbReference type="Google" id="ProtNLM"/>
    </source>
</evidence>